<dbReference type="InterPro" id="IPR012337">
    <property type="entry name" value="RNaseH-like_sf"/>
</dbReference>
<reference evidence="2" key="1">
    <citation type="submission" date="2023-03" db="EMBL/GenBank/DDBJ databases">
        <title>Lomoglobus Profundus gen. nov., sp. nov., a novel member of the phylum Verrucomicrobia, isolated from deep-marine sediment of South China Sea.</title>
        <authorList>
            <person name="Ahmad T."/>
            <person name="Ishaq S.E."/>
            <person name="Wang F."/>
        </authorList>
    </citation>
    <scope>NUCLEOTIDE SEQUENCE</scope>
    <source>
        <strain evidence="2">LMO-M01</strain>
    </source>
</reference>
<gene>
    <name evidence="2" type="ORF">PXH66_15630</name>
</gene>
<accession>A0AAF0CGV6</accession>
<evidence type="ECO:0000313" key="2">
    <source>
        <dbReference type="EMBL" id="WED63767.1"/>
    </source>
</evidence>
<dbReference type="PROSITE" id="PS50879">
    <property type="entry name" value="RNASE_H_1"/>
    <property type="match status" value="1"/>
</dbReference>
<name>A0AAF0CGV6_9BACT</name>
<dbReference type="InterPro" id="IPR036397">
    <property type="entry name" value="RNaseH_sf"/>
</dbReference>
<dbReference type="AlphaFoldDB" id="A0AAF0CGV6"/>
<dbReference type="RefSeq" id="WP_330930469.1">
    <property type="nucleotide sequence ID" value="NZ_CP119075.1"/>
</dbReference>
<evidence type="ECO:0000313" key="3">
    <source>
        <dbReference type="Proteomes" id="UP001218638"/>
    </source>
</evidence>
<proteinExistence type="predicted"/>
<dbReference type="SUPFAM" id="SSF53098">
    <property type="entry name" value="Ribonuclease H-like"/>
    <property type="match status" value="1"/>
</dbReference>
<protein>
    <recommendedName>
        <fullName evidence="1">RNase H type-1 domain-containing protein</fullName>
    </recommendedName>
</protein>
<dbReference type="Proteomes" id="UP001218638">
    <property type="component" value="Chromosome"/>
</dbReference>
<organism evidence="2 3">
    <name type="scientific">Synoicihabitans lomoniglobus</name>
    <dbReference type="NCBI Taxonomy" id="2909285"/>
    <lineage>
        <taxon>Bacteria</taxon>
        <taxon>Pseudomonadati</taxon>
        <taxon>Verrucomicrobiota</taxon>
        <taxon>Opitutia</taxon>
        <taxon>Opitutales</taxon>
        <taxon>Opitutaceae</taxon>
        <taxon>Synoicihabitans</taxon>
    </lineage>
</organism>
<dbReference type="EMBL" id="CP119075">
    <property type="protein sequence ID" value="WED63767.1"/>
    <property type="molecule type" value="Genomic_DNA"/>
</dbReference>
<dbReference type="GO" id="GO:0004523">
    <property type="term" value="F:RNA-DNA hybrid ribonuclease activity"/>
    <property type="evidence" value="ECO:0007669"/>
    <property type="project" value="InterPro"/>
</dbReference>
<dbReference type="InterPro" id="IPR002156">
    <property type="entry name" value="RNaseH_domain"/>
</dbReference>
<sequence>MSAVPSPSDSCPHCALLTDGSVHPATGLGFGGYLCGRSADLSIASDSTAVCLRRFKATTAARLELQTLIWALREIPICAGELVVYTDSQTIVGLPSRRGRLERAEYRSRRGTLLKQHDLYREFYDLCDTRPFTIKKIPGHQPTTAKTGLASAFSLVDRATRRALRQAIPTDTDTKNNGA</sequence>
<dbReference type="Gene3D" id="3.30.420.10">
    <property type="entry name" value="Ribonuclease H-like superfamily/Ribonuclease H"/>
    <property type="match status" value="1"/>
</dbReference>
<keyword evidence="3" id="KW-1185">Reference proteome</keyword>
<dbReference type="KEGG" id="slom:PXH66_15630"/>
<dbReference type="GO" id="GO:0003676">
    <property type="term" value="F:nucleic acid binding"/>
    <property type="evidence" value="ECO:0007669"/>
    <property type="project" value="InterPro"/>
</dbReference>
<feature type="domain" description="RNase H type-1" evidence="1">
    <location>
        <begin position="10"/>
        <end position="165"/>
    </location>
</feature>
<evidence type="ECO:0000259" key="1">
    <source>
        <dbReference type="PROSITE" id="PS50879"/>
    </source>
</evidence>
<dbReference type="Pfam" id="PF00075">
    <property type="entry name" value="RNase_H"/>
    <property type="match status" value="1"/>
</dbReference>